<accession>A0A0L8FS99</accession>
<dbReference type="AlphaFoldDB" id="A0A0L8FS99"/>
<keyword evidence="10" id="KW-0175">Coiled coil</keyword>
<dbReference type="PANTHER" id="PTHR31598:SF1">
    <property type="entry name" value="DYNEIN REGULATORY COMPLEX PROTEIN 10"/>
    <property type="match status" value="1"/>
</dbReference>
<evidence type="ECO:0000256" key="6">
    <source>
        <dbReference type="ARBA" id="ARBA00022846"/>
    </source>
</evidence>
<keyword evidence="8" id="KW-0206">Cytoskeleton</keyword>
<dbReference type="PANTHER" id="PTHR31598">
    <property type="entry name" value="IQ DOMAIN-CONTAINING PROTEIN D"/>
    <property type="match status" value="1"/>
</dbReference>
<gene>
    <name evidence="11" type="ORF">OCBIM_22010020mg</name>
</gene>
<dbReference type="OrthoDB" id="536093at2759"/>
<comment type="similarity">
    <text evidence="3">Belongs to the DRC10 family.</text>
</comment>
<keyword evidence="5" id="KW-0963">Cytoplasm</keyword>
<protein>
    <recommendedName>
        <fullName evidence="4">Dynein regulatory complex protein 10</fullName>
    </recommendedName>
</protein>
<keyword evidence="9" id="KW-0966">Cell projection</keyword>
<evidence type="ECO:0000313" key="11">
    <source>
        <dbReference type="EMBL" id="KOF67290.1"/>
    </source>
</evidence>
<dbReference type="InterPro" id="IPR042815">
    <property type="entry name" value="DRC10"/>
</dbReference>
<evidence type="ECO:0000256" key="10">
    <source>
        <dbReference type="SAM" id="Coils"/>
    </source>
</evidence>
<evidence type="ECO:0000256" key="5">
    <source>
        <dbReference type="ARBA" id="ARBA00022490"/>
    </source>
</evidence>
<evidence type="ECO:0000256" key="3">
    <source>
        <dbReference type="ARBA" id="ARBA00009071"/>
    </source>
</evidence>
<feature type="coiled-coil region" evidence="10">
    <location>
        <begin position="376"/>
        <end position="440"/>
    </location>
</feature>
<keyword evidence="7" id="KW-0969">Cilium</keyword>
<dbReference type="EMBL" id="KQ427207">
    <property type="protein sequence ID" value="KOF67290.1"/>
    <property type="molecule type" value="Genomic_DNA"/>
</dbReference>
<evidence type="ECO:0000256" key="4">
    <source>
        <dbReference type="ARBA" id="ARBA00021752"/>
    </source>
</evidence>
<reference evidence="11" key="1">
    <citation type="submission" date="2015-07" db="EMBL/GenBank/DDBJ databases">
        <title>MeaNS - Measles Nucleotide Surveillance Program.</title>
        <authorList>
            <person name="Tran T."/>
            <person name="Druce J."/>
        </authorList>
    </citation>
    <scope>NUCLEOTIDE SEQUENCE</scope>
    <source>
        <strain evidence="11">UCB-OBI-ISO-001</strain>
        <tissue evidence="11">Gonad</tissue>
    </source>
</reference>
<evidence type="ECO:0000256" key="7">
    <source>
        <dbReference type="ARBA" id="ARBA00023069"/>
    </source>
</evidence>
<name>A0A0L8FS99_OCTBM</name>
<evidence type="ECO:0000256" key="2">
    <source>
        <dbReference type="ARBA" id="ARBA00004611"/>
    </source>
</evidence>
<dbReference type="STRING" id="37653.A0A0L8FS99"/>
<keyword evidence="6" id="KW-0282">Flagellum</keyword>
<comment type="function">
    <text evidence="1">Component of the nexin-dynein regulatory complex (N-DRC), a key regulator of ciliary/flagellar motility which maintains the alignment and integrity of the distal axoneme and regulates microtubule sliding in motile axonemes.</text>
</comment>
<evidence type="ECO:0000256" key="8">
    <source>
        <dbReference type="ARBA" id="ARBA00023212"/>
    </source>
</evidence>
<proteinExistence type="inferred from homology"/>
<organism evidence="11">
    <name type="scientific">Octopus bimaculoides</name>
    <name type="common">California two-spotted octopus</name>
    <dbReference type="NCBI Taxonomy" id="37653"/>
    <lineage>
        <taxon>Eukaryota</taxon>
        <taxon>Metazoa</taxon>
        <taxon>Spiralia</taxon>
        <taxon>Lophotrochozoa</taxon>
        <taxon>Mollusca</taxon>
        <taxon>Cephalopoda</taxon>
        <taxon>Coleoidea</taxon>
        <taxon>Octopodiformes</taxon>
        <taxon>Octopoda</taxon>
        <taxon>Incirrata</taxon>
        <taxon>Octopodidae</taxon>
        <taxon>Octopus</taxon>
    </lineage>
</organism>
<evidence type="ECO:0000256" key="9">
    <source>
        <dbReference type="ARBA" id="ARBA00023273"/>
    </source>
</evidence>
<sequence length="496" mass="56742">MATGNEDQNLFKGMNELKTSLGSFITTESINSDHIGYQKSVSEIQTAPKEPPAEAASVAVQNNNVSVSNTATSNNEHAEEVNVTYPHISLQPAKKKLSSLESQRVMNVYVDMVERAVLVGMFPFVLDNLHLFNDAFDDHLKDCFKNHAGLQVSYTETRRDFLTFCRRMRRSAYQQPKVIDLTAEAEMTRKLSSDFDGEAEEEDSSIITTSEDEIDVHYRHSTSDDVDDTDMYICHDDEYEASLGKATKKISYDSYNYSLFGEEERGDYPLQSISPSETCLSLNSSIETRESSDESMRAHELGRQLSYIADRLSNSCKNILRAINANTTAAKEIVKYKDNMSPELQEFVNKLNELKSILRIRLLTTPLEEKEQDEYLKETAEKAVQNKKLIEKLEKELAEVTAAKDEQRKFKAETEVENWIQKYDQDMGQLQEAAAAEELKRVKWEWIRDSCLLEVRVKVIWMCNKGESEEEGVNSNGNLTIEAALYFRRILLRRER</sequence>
<evidence type="ECO:0000256" key="1">
    <source>
        <dbReference type="ARBA" id="ARBA00003029"/>
    </source>
</evidence>
<comment type="subcellular location">
    <subcellularLocation>
        <location evidence="2">Cytoplasm</location>
        <location evidence="2">Cytoskeleton</location>
        <location evidence="2">Flagellum axoneme</location>
    </subcellularLocation>
</comment>